<evidence type="ECO:0000313" key="4">
    <source>
        <dbReference type="Proteomes" id="UP000320176"/>
    </source>
</evidence>
<accession>A0A5C6AXF5</accession>
<dbReference type="RefSeq" id="WP_146520060.1">
    <property type="nucleotide sequence ID" value="NZ_CP151726.1"/>
</dbReference>
<feature type="transmembrane region" description="Helical" evidence="2">
    <location>
        <begin position="77"/>
        <end position="98"/>
    </location>
</feature>
<keyword evidence="4" id="KW-1185">Reference proteome</keyword>
<proteinExistence type="predicted"/>
<comment type="caution">
    <text evidence="3">The sequence shown here is derived from an EMBL/GenBank/DDBJ whole genome shotgun (WGS) entry which is preliminary data.</text>
</comment>
<feature type="compositionally biased region" description="Basic and acidic residues" evidence="1">
    <location>
        <begin position="31"/>
        <end position="49"/>
    </location>
</feature>
<keyword evidence="2" id="KW-0472">Membrane</keyword>
<dbReference type="EMBL" id="SJPN01000003">
    <property type="protein sequence ID" value="TWU04685.1"/>
    <property type="molecule type" value="Genomic_DNA"/>
</dbReference>
<dbReference type="AlphaFoldDB" id="A0A5C6AXF5"/>
<keyword evidence="2" id="KW-0812">Transmembrane</keyword>
<protein>
    <submittedName>
        <fullName evidence="3">Uncharacterized protein</fullName>
    </submittedName>
</protein>
<evidence type="ECO:0000313" key="3">
    <source>
        <dbReference type="EMBL" id="TWU04685.1"/>
    </source>
</evidence>
<gene>
    <name evidence="3" type="ORF">Pla52n_27270</name>
</gene>
<reference evidence="3 4" key="1">
    <citation type="submission" date="2019-02" db="EMBL/GenBank/DDBJ databases">
        <title>Deep-cultivation of Planctomycetes and their phenomic and genomic characterization uncovers novel biology.</title>
        <authorList>
            <person name="Wiegand S."/>
            <person name="Jogler M."/>
            <person name="Boedeker C."/>
            <person name="Pinto D."/>
            <person name="Vollmers J."/>
            <person name="Rivas-Marin E."/>
            <person name="Kohn T."/>
            <person name="Peeters S.H."/>
            <person name="Heuer A."/>
            <person name="Rast P."/>
            <person name="Oberbeckmann S."/>
            <person name="Bunk B."/>
            <person name="Jeske O."/>
            <person name="Meyerdierks A."/>
            <person name="Storesund J.E."/>
            <person name="Kallscheuer N."/>
            <person name="Luecker S."/>
            <person name="Lage O.M."/>
            <person name="Pohl T."/>
            <person name="Merkel B.J."/>
            <person name="Hornburger P."/>
            <person name="Mueller R.-W."/>
            <person name="Bruemmer F."/>
            <person name="Labrenz M."/>
            <person name="Spormann A.M."/>
            <person name="Op Den Camp H."/>
            <person name="Overmann J."/>
            <person name="Amann R."/>
            <person name="Jetten M.S.M."/>
            <person name="Mascher T."/>
            <person name="Medema M.H."/>
            <person name="Devos D.P."/>
            <person name="Kaster A.-K."/>
            <person name="Ovreas L."/>
            <person name="Rohde M."/>
            <person name="Galperin M.Y."/>
            <person name="Jogler C."/>
        </authorList>
    </citation>
    <scope>NUCLEOTIDE SEQUENCE [LARGE SCALE GENOMIC DNA]</scope>
    <source>
        <strain evidence="3 4">Pla52n</strain>
    </source>
</reference>
<feature type="compositionally biased region" description="Low complexity" evidence="1">
    <location>
        <begin position="1"/>
        <end position="23"/>
    </location>
</feature>
<dbReference type="Proteomes" id="UP000320176">
    <property type="component" value="Unassembled WGS sequence"/>
</dbReference>
<evidence type="ECO:0000256" key="2">
    <source>
        <dbReference type="SAM" id="Phobius"/>
    </source>
</evidence>
<organism evidence="3 4">
    <name type="scientific">Stieleria varia</name>
    <dbReference type="NCBI Taxonomy" id="2528005"/>
    <lineage>
        <taxon>Bacteria</taxon>
        <taxon>Pseudomonadati</taxon>
        <taxon>Planctomycetota</taxon>
        <taxon>Planctomycetia</taxon>
        <taxon>Pirellulales</taxon>
        <taxon>Pirellulaceae</taxon>
        <taxon>Stieleria</taxon>
    </lineage>
</organism>
<dbReference type="OrthoDB" id="9984373at2"/>
<sequence>MVPALIAKPLPAKPLPATTKPVAPNSPPSYRPDEIPQEKQTRRSKRVEAGKPVSRVTSSVIHDEYSASDEDRYFSKLIFLLVMAFVLPAMLVLAYLIIFPDALTQPITPQYDFSNWQLGQRPELLGR</sequence>
<keyword evidence="2" id="KW-1133">Transmembrane helix</keyword>
<evidence type="ECO:0000256" key="1">
    <source>
        <dbReference type="SAM" id="MobiDB-lite"/>
    </source>
</evidence>
<feature type="region of interest" description="Disordered" evidence="1">
    <location>
        <begin position="1"/>
        <end position="51"/>
    </location>
</feature>
<name>A0A5C6AXF5_9BACT</name>